<name>A0A7Z2VEK2_XANCA</name>
<proteinExistence type="predicted"/>
<dbReference type="SUPFAM" id="SSF143081">
    <property type="entry name" value="BB1717-like"/>
    <property type="match status" value="1"/>
</dbReference>
<reference evidence="1 2" key="1">
    <citation type="submission" date="2020-04" db="EMBL/GenBank/DDBJ databases">
        <title>Genome-Wide Identification of 5-Methylcytosine Sites in Bacterial Genomes By High-Throughput Sequencing of MspJI Restriction Fragments.</title>
        <authorList>
            <person name="Wu V."/>
        </authorList>
    </citation>
    <scope>NUCLEOTIDE SEQUENCE [LARGE SCALE GENOMIC DNA]</scope>
    <source>
        <strain evidence="1 2">NEB122</strain>
    </source>
</reference>
<dbReference type="RefSeq" id="WP_169708229.1">
    <property type="nucleotide sequence ID" value="NZ_CP051651.1"/>
</dbReference>
<dbReference type="AlphaFoldDB" id="A0A7Z2VEK2"/>
<sequence>MITRILQLSAGVTGNAWIEVEVGAEADVLVGGRGGNRDERATFGRRSPGQLRPVHVQEPGRMDGIDVAIWETQRCAIPICGFVCALSSDGTSATWLSQDGEAVHAAGLRNVMDVGGRLQTGFSILVVASAGMPTYRPLCIDGDVQQWLQLGGGEALRRLDPWRLERRTAAAVRQQEWPGRARAASTTRF</sequence>
<reference evidence="1 2" key="2">
    <citation type="submission" date="2020-04" db="EMBL/GenBank/DDBJ databases">
        <authorList>
            <person name="Fomenkov A."/>
            <person name="Anton B.P."/>
            <person name="Roberts R.J."/>
        </authorList>
    </citation>
    <scope>NUCLEOTIDE SEQUENCE [LARGE SCALE GENOMIC DNA]</scope>
    <source>
        <strain evidence="1 2">NEB122</strain>
    </source>
</reference>
<evidence type="ECO:0000313" key="2">
    <source>
        <dbReference type="Proteomes" id="UP000503498"/>
    </source>
</evidence>
<dbReference type="EMBL" id="CP051651">
    <property type="protein sequence ID" value="QJD70127.1"/>
    <property type="molecule type" value="Genomic_DNA"/>
</dbReference>
<dbReference type="Proteomes" id="UP000503498">
    <property type="component" value="Chromosome"/>
</dbReference>
<protein>
    <submittedName>
        <fullName evidence="1">Uncharacterized protein</fullName>
    </submittedName>
</protein>
<organism evidence="1 2">
    <name type="scientific">Xanthomonas campestris pv. badrii</name>
    <dbReference type="NCBI Taxonomy" id="149696"/>
    <lineage>
        <taxon>Bacteria</taxon>
        <taxon>Pseudomonadati</taxon>
        <taxon>Pseudomonadota</taxon>
        <taxon>Gammaproteobacteria</taxon>
        <taxon>Lysobacterales</taxon>
        <taxon>Lysobacteraceae</taxon>
        <taxon>Xanthomonas</taxon>
    </lineage>
</organism>
<gene>
    <name evidence="1" type="ORF">HG421_15690</name>
</gene>
<accession>A0A7Z2VEK2</accession>
<dbReference type="InterPro" id="IPR036590">
    <property type="entry name" value="SRAP-like"/>
</dbReference>
<evidence type="ECO:0000313" key="1">
    <source>
        <dbReference type="EMBL" id="QJD70127.1"/>
    </source>
</evidence>